<dbReference type="SUPFAM" id="SSF57756">
    <property type="entry name" value="Retrovirus zinc finger-like domains"/>
    <property type="match status" value="1"/>
</dbReference>
<feature type="compositionally biased region" description="Low complexity" evidence="3">
    <location>
        <begin position="43"/>
        <end position="58"/>
    </location>
</feature>
<dbReference type="InterPro" id="IPR036875">
    <property type="entry name" value="Znf_CCHC_sf"/>
</dbReference>
<keyword evidence="5" id="KW-0695">RNA-directed DNA polymerase</keyword>
<evidence type="ECO:0000259" key="4">
    <source>
        <dbReference type="PROSITE" id="PS50158"/>
    </source>
</evidence>
<evidence type="ECO:0000256" key="3">
    <source>
        <dbReference type="SAM" id="MobiDB-lite"/>
    </source>
</evidence>
<reference evidence="5" key="1">
    <citation type="journal article" date="2019" name="Sci. Rep.">
        <title>Draft genome of Tanacetum cinerariifolium, the natural source of mosquito coil.</title>
        <authorList>
            <person name="Yamashiro T."/>
            <person name="Shiraishi A."/>
            <person name="Satake H."/>
            <person name="Nakayama K."/>
        </authorList>
    </citation>
    <scope>NUCLEOTIDE SEQUENCE</scope>
</reference>
<feature type="region of interest" description="Disordered" evidence="3">
    <location>
        <begin position="1435"/>
        <end position="1455"/>
    </location>
</feature>
<keyword evidence="1" id="KW-0862">Zinc</keyword>
<dbReference type="InterPro" id="IPR001878">
    <property type="entry name" value="Znf_CCHC"/>
</dbReference>
<dbReference type="CDD" id="cd00303">
    <property type="entry name" value="retropepsin_like"/>
    <property type="match status" value="1"/>
</dbReference>
<evidence type="ECO:0000256" key="2">
    <source>
        <dbReference type="SAM" id="Coils"/>
    </source>
</evidence>
<keyword evidence="5" id="KW-0808">Transferase</keyword>
<dbReference type="PANTHER" id="PTHR33067">
    <property type="entry name" value="RNA-DIRECTED DNA POLYMERASE-RELATED"/>
    <property type="match status" value="1"/>
</dbReference>
<dbReference type="Pfam" id="PF00098">
    <property type="entry name" value="zf-CCHC"/>
    <property type="match status" value="1"/>
</dbReference>
<dbReference type="Gene3D" id="2.40.70.10">
    <property type="entry name" value="Acid Proteases"/>
    <property type="match status" value="1"/>
</dbReference>
<dbReference type="Gene3D" id="4.10.60.10">
    <property type="entry name" value="Zinc finger, CCHC-type"/>
    <property type="match status" value="1"/>
</dbReference>
<comment type="caution">
    <text evidence="5">The sequence shown here is derived from an EMBL/GenBank/DDBJ whole genome shotgun (WGS) entry which is preliminary data.</text>
</comment>
<evidence type="ECO:0000256" key="1">
    <source>
        <dbReference type="PROSITE-ProRule" id="PRU00047"/>
    </source>
</evidence>
<accession>A0A6L2MMS8</accession>
<dbReference type="EMBL" id="BKCJ010007061">
    <property type="protein sequence ID" value="GEU75331.1"/>
    <property type="molecule type" value="Genomic_DNA"/>
</dbReference>
<feature type="compositionally biased region" description="Polar residues" evidence="3">
    <location>
        <begin position="1439"/>
        <end position="1449"/>
    </location>
</feature>
<evidence type="ECO:0000313" key="5">
    <source>
        <dbReference type="EMBL" id="GEU75331.1"/>
    </source>
</evidence>
<feature type="region of interest" description="Disordered" evidence="3">
    <location>
        <begin position="1141"/>
        <end position="1173"/>
    </location>
</feature>
<feature type="compositionally biased region" description="Polar residues" evidence="3">
    <location>
        <begin position="1141"/>
        <end position="1156"/>
    </location>
</feature>
<dbReference type="PROSITE" id="PS50158">
    <property type="entry name" value="ZF_CCHC"/>
    <property type="match status" value="1"/>
</dbReference>
<feature type="region of interest" description="Disordered" evidence="3">
    <location>
        <begin position="740"/>
        <end position="789"/>
    </location>
</feature>
<sequence>MNNLQLKFDNFQKNRQDFQKKFEQKQDDFHNQMMNFMQNLYNNKPSSSNSLLSNTTPNPKRKAKAITTRSGMSYKEPPIPPPGVEQQEPIEETTDTELPSTEDIQPLQVQVQEDKPIEEPSIVIPKAKANLPYPSRLAKEKIRKKNDILAAKFMEIFRDLHFKLSFADALVHMPKFAPMFKKLLNNKNKLIELTKTPLNENCSAVVLKKLPGKLGDPGRFLIPCDFSEFDNCLALADLGASINLMSLSIWKKLKLPTLNDTKMVLELADRTISKPMGVTENVFCKNSPFNMDEDILFLESLLRKEPSPNHPIIPNQTNSPIKEPKHSFKMGYEHFNTNLVTKDVVESSTKNLVLIPHESKVASEDGSESTEPVNDNSLVFTTISNPLFDDDKINSHVEYNSDESTSNHDIVKFDYLDEFNGPFILIHIVEEERIRREHADYINQMEMLFTINPRPHHLMNANINVEFFSSLPIPIQDSDPHQEEIDVVTVTDDVIPPSVENDDSDGEEVVIDALQVDNFIQNFEHEYSESEDSDFDNPTIPLPPSKSPDEEFDFEIVFEEEISVVRSVIVKFECIDARVKFDVFNDENDDLSYFMFVIFDKEFSLLSAESEDTIFDPGLPPEVYALVSNHKVSKELWERIQVLVQGTSLTKQERECKLYDEFDEFAYKKGKSLLHHNVYNPSSFIPQVEYSPSVHQQFDFSQPYSGLIVPVFQKGDDPINAINHMMSFLTTVVTSRYPPTNNQLRNSSNPRQQATITNGRVTVQPIQGRQNSLAAGTSRPYTSGPSGNNSGKQRTVFCYNCKGKGHMSKQCTKPKRKKDETWFKDKKLKPHSMSSPTTSLIKPMIWMLMPDYDEINSAKIARMVNLSHYGSDNLAEVHNPDNVINNVSNQAMQAMPISKQSNIMNQSETEITSDSNIIPYSQYTELSAEQVFLSQNYMNSEEPNLSTRPTQVEVPKELPKVSMVNSSLKKLKFHLASFDVEKVLVITDLKDTLSKIKGEAIVDDAVILHPINLEMLKIDVAPSAPKLQNDRTVHYDYLKHTQKETATLRELVENERLRNALSTSLDYAYKYAKQIQELLIILKQTCPCINDLGDKLMVATPVNKIKKIRFTEPITSSRNTPIKIASSSNIASNKHMLSSTGVNLPTSASGSQPSGNTKKDRIQQTQSRVKKNKLEAYPKNVRTSLQNKKSVVNTKYIAYVPNSKLNVKSDLQYVTCNGCMFSDNHDSCVLEFINSVNARVKSKSAKKPLNRKIWKPIGKVFTNIGYKWKPTGRTFTIVGNAYPLTRITITAKVPLRKPIPLESNTSKPVLTNYVNKFLGMVKFGNDHIAKIMGYGDYKIGNVTISRIYFVEGLGHNLFSVGQFSDLDLEVAFRQYTCFIRLVPKPTSSKPFVPPFRNELDLLFQPLFDELLTTTPSVDPPAPEVIAPLAKVIPPEHAKSTGSPSSTTVDQDCGSFDSCRSLSLKLE</sequence>
<feature type="domain" description="CCHC-type" evidence="4">
    <location>
        <begin position="798"/>
        <end position="813"/>
    </location>
</feature>
<name>A0A6L2MMS8_TANCI</name>
<feature type="coiled-coil region" evidence="2">
    <location>
        <begin position="1"/>
        <end position="28"/>
    </location>
</feature>
<dbReference type="GO" id="GO:0008270">
    <property type="term" value="F:zinc ion binding"/>
    <property type="evidence" value="ECO:0007669"/>
    <property type="project" value="UniProtKB-KW"/>
</dbReference>
<dbReference type="InterPro" id="IPR021109">
    <property type="entry name" value="Peptidase_aspartic_dom_sf"/>
</dbReference>
<protein>
    <submittedName>
        <fullName evidence="5">Reverse transcriptase domain-containing protein</fullName>
    </submittedName>
</protein>
<keyword evidence="1" id="KW-0479">Metal-binding</keyword>
<dbReference type="SMART" id="SM00343">
    <property type="entry name" value="ZnF_C2HC"/>
    <property type="match status" value="1"/>
</dbReference>
<keyword evidence="1" id="KW-0863">Zinc-finger</keyword>
<keyword evidence="2" id="KW-0175">Coiled coil</keyword>
<dbReference type="GO" id="GO:0003676">
    <property type="term" value="F:nucleic acid binding"/>
    <property type="evidence" value="ECO:0007669"/>
    <property type="project" value="InterPro"/>
</dbReference>
<keyword evidence="5" id="KW-0548">Nucleotidyltransferase</keyword>
<feature type="region of interest" description="Disordered" evidence="3">
    <location>
        <begin position="43"/>
        <end position="99"/>
    </location>
</feature>
<proteinExistence type="predicted"/>
<gene>
    <name evidence="5" type="ORF">Tci_047309</name>
</gene>
<dbReference type="GO" id="GO:0003964">
    <property type="term" value="F:RNA-directed DNA polymerase activity"/>
    <property type="evidence" value="ECO:0007669"/>
    <property type="project" value="UniProtKB-KW"/>
</dbReference>
<organism evidence="5">
    <name type="scientific">Tanacetum cinerariifolium</name>
    <name type="common">Dalmatian daisy</name>
    <name type="synonym">Chrysanthemum cinerariifolium</name>
    <dbReference type="NCBI Taxonomy" id="118510"/>
    <lineage>
        <taxon>Eukaryota</taxon>
        <taxon>Viridiplantae</taxon>
        <taxon>Streptophyta</taxon>
        <taxon>Embryophyta</taxon>
        <taxon>Tracheophyta</taxon>
        <taxon>Spermatophyta</taxon>
        <taxon>Magnoliopsida</taxon>
        <taxon>eudicotyledons</taxon>
        <taxon>Gunneridae</taxon>
        <taxon>Pentapetalae</taxon>
        <taxon>asterids</taxon>
        <taxon>campanulids</taxon>
        <taxon>Asterales</taxon>
        <taxon>Asteraceae</taxon>
        <taxon>Asteroideae</taxon>
        <taxon>Anthemideae</taxon>
        <taxon>Anthemidinae</taxon>
        <taxon>Tanacetum</taxon>
    </lineage>
</organism>